<protein>
    <submittedName>
        <fullName evidence="4">Alkaline phosphatase D family protein</fullName>
    </submittedName>
</protein>
<dbReference type="EMBL" id="CP058601">
    <property type="protein sequence ID" value="QLG51020.1"/>
    <property type="molecule type" value="Genomic_DNA"/>
</dbReference>
<dbReference type="RefSeq" id="WP_179264123.1">
    <property type="nucleotide sequence ID" value="NZ_CP058601.1"/>
</dbReference>
<dbReference type="Pfam" id="PF16655">
    <property type="entry name" value="PhoD_N"/>
    <property type="match status" value="1"/>
</dbReference>
<dbReference type="InterPro" id="IPR029052">
    <property type="entry name" value="Metallo-depent_PP-like"/>
</dbReference>
<proteinExistence type="predicted"/>
<dbReference type="InterPro" id="IPR032093">
    <property type="entry name" value="PhoD_N"/>
</dbReference>
<gene>
    <name evidence="4" type="ORF">HYG82_20400</name>
</gene>
<dbReference type="Pfam" id="PF09423">
    <property type="entry name" value="PhoD"/>
    <property type="match status" value="1"/>
</dbReference>
<dbReference type="PANTHER" id="PTHR43606:SF2">
    <property type="entry name" value="ALKALINE PHOSPHATASE FAMILY PROTEIN (AFU_ORTHOLOGUE AFUA_5G03860)"/>
    <property type="match status" value="1"/>
</dbReference>
<evidence type="ECO:0000259" key="3">
    <source>
        <dbReference type="Pfam" id="PF16655"/>
    </source>
</evidence>
<feature type="domain" description="PhoD-like phosphatase metallophosphatase" evidence="2">
    <location>
        <begin position="167"/>
        <end position="543"/>
    </location>
</feature>
<evidence type="ECO:0000313" key="4">
    <source>
        <dbReference type="EMBL" id="QLG51020.1"/>
    </source>
</evidence>
<keyword evidence="5" id="KW-1185">Reference proteome</keyword>
<dbReference type="SUPFAM" id="SSF56300">
    <property type="entry name" value="Metallo-dependent phosphatases"/>
    <property type="match status" value="1"/>
</dbReference>
<dbReference type="InterPro" id="IPR038607">
    <property type="entry name" value="PhoD-like_sf"/>
</dbReference>
<dbReference type="Proteomes" id="UP000509241">
    <property type="component" value="Chromosome"/>
</dbReference>
<dbReference type="Gene3D" id="2.60.40.380">
    <property type="entry name" value="Purple acid phosphatase-like, N-terminal"/>
    <property type="match status" value="1"/>
</dbReference>
<name>A0A7D5L068_9EURY</name>
<dbReference type="AlphaFoldDB" id="A0A7D5L068"/>
<dbReference type="KEGG" id="haly:HYG82_20400"/>
<dbReference type="PANTHER" id="PTHR43606">
    <property type="entry name" value="PHOSPHATASE, PUTATIVE (AFU_ORTHOLOGUE AFUA_6G08710)-RELATED"/>
    <property type="match status" value="1"/>
</dbReference>
<accession>A0A7D5L068</accession>
<feature type="domain" description="Phospholipase D N-terminal" evidence="3">
    <location>
        <begin position="62"/>
        <end position="154"/>
    </location>
</feature>
<organism evidence="4 5">
    <name type="scientific">Natrinema halophilum</name>
    <dbReference type="NCBI Taxonomy" id="1699371"/>
    <lineage>
        <taxon>Archaea</taxon>
        <taxon>Methanobacteriati</taxon>
        <taxon>Methanobacteriota</taxon>
        <taxon>Stenosarchaea group</taxon>
        <taxon>Halobacteria</taxon>
        <taxon>Halobacteriales</taxon>
        <taxon>Natrialbaceae</taxon>
        <taxon>Natrinema</taxon>
    </lineage>
</organism>
<evidence type="ECO:0000259" key="2">
    <source>
        <dbReference type="Pfam" id="PF09423"/>
    </source>
</evidence>
<dbReference type="InterPro" id="IPR018946">
    <property type="entry name" value="PhoD-like_MPP"/>
</dbReference>
<sequence>MADDIDLGGRDEPLRGGDDHAELLSELDSHDLAVATDVDPEIDTSRFEHDRDADPNAVFPQSVASGGPTSSGVILWTRLEPAVFDPDEPLAVRVANDPDFDDVVYEGVVTDAEQIRSHDYTVKVDLDGHLDSDREYHYRFYYRETASRIGRCQTLPGSDASPESLRLAVLACQNYLNGYYPAYHYVAREDVDFLVHVGDFIYESDDGDFKGLGSYDYPGREKELPSGNGRVWGLEDYRYLYRTYRSDRFLTEALEAHTVIAGWDDHEMVNDLYWDKRADAPAGDHPRGDDPAFMTDLIADAMHAWWEYMPARVHYDPRGDSLQDRFQLWREFEFGDLVTLAMTDERLFRDPPREAIPTPDNVGPHREPPGRTMLGGAQREWLIDTITGSDATWTVWADEVLTVPLRVGSGPLSLYPVQGGWDGYTRERMQISESIAEADVDNFVTLTGDMHCYIAAYSKSSYPGRVTGGEGVAQGERIGVEFMTPAVTSLNVAEALHLTRGWRRTLTEPLLSWLVPAMNPHIEFFDSHHWGYSVVEFTRDACTYIGYAVDKTTNAPDADRSVVAAYRVPDGEVSLEDVTDRYRALEGDSSDRSGTSRRWI</sequence>
<dbReference type="OrthoDB" id="304816at2157"/>
<dbReference type="InterPro" id="IPR052900">
    <property type="entry name" value="Phospholipid_Metab_Enz"/>
</dbReference>
<reference evidence="4 5" key="1">
    <citation type="submission" date="2020-07" db="EMBL/GenBank/DDBJ databases">
        <authorList>
            <person name="Cui H."/>
        </authorList>
    </citation>
    <scope>NUCLEOTIDE SEQUENCE [LARGE SCALE GENOMIC DNA]</scope>
    <source>
        <strain evidence="4 5">YPL8</strain>
    </source>
</reference>
<dbReference type="GeneID" id="56035705"/>
<feature type="region of interest" description="Disordered" evidence="1">
    <location>
        <begin position="350"/>
        <end position="371"/>
    </location>
</feature>
<dbReference type="Gene3D" id="3.60.21.70">
    <property type="entry name" value="PhoD-like phosphatase"/>
    <property type="match status" value="1"/>
</dbReference>
<evidence type="ECO:0000256" key="1">
    <source>
        <dbReference type="SAM" id="MobiDB-lite"/>
    </source>
</evidence>
<evidence type="ECO:0000313" key="5">
    <source>
        <dbReference type="Proteomes" id="UP000509241"/>
    </source>
</evidence>